<evidence type="ECO:0000313" key="3">
    <source>
        <dbReference type="Proteomes" id="UP000299102"/>
    </source>
</evidence>
<dbReference type="STRING" id="151549.A0A4C1SLI5"/>
<dbReference type="AlphaFoldDB" id="A0A4C1SLI5"/>
<dbReference type="Pfam" id="PF13843">
    <property type="entry name" value="DDE_Tnp_1_7"/>
    <property type="match status" value="1"/>
</dbReference>
<feature type="domain" description="PiggyBac transposable element-derived protein" evidence="1">
    <location>
        <begin position="32"/>
        <end position="171"/>
    </location>
</feature>
<proteinExistence type="predicted"/>
<dbReference type="EMBL" id="BGZK01007191">
    <property type="protein sequence ID" value="GBP02746.1"/>
    <property type="molecule type" value="Genomic_DNA"/>
</dbReference>
<keyword evidence="3" id="KW-1185">Reference proteome</keyword>
<dbReference type="Proteomes" id="UP000299102">
    <property type="component" value="Unassembled WGS sequence"/>
</dbReference>
<accession>A0A4C1SLI5</accession>
<reference evidence="2 3" key="1">
    <citation type="journal article" date="2019" name="Commun. Biol.">
        <title>The bagworm genome reveals a unique fibroin gene that provides high tensile strength.</title>
        <authorList>
            <person name="Kono N."/>
            <person name="Nakamura H."/>
            <person name="Ohtoshi R."/>
            <person name="Tomita M."/>
            <person name="Numata K."/>
            <person name="Arakawa K."/>
        </authorList>
    </citation>
    <scope>NUCLEOTIDE SEQUENCE [LARGE SCALE GENOMIC DNA]</scope>
</reference>
<dbReference type="OrthoDB" id="6770266at2759"/>
<sequence length="245" mass="28130">MANQRSLTDAQIEQFLSRVDDNDDLESDLSEIGILVLTAVKKDQHLSVEELFDRSYCGTKYISVLTKARFQFLMSSYLRFDDKSLRIQLVGDKFAPIRKVWDMFVQKCRENYSPGPYLTVDEQLLAFRGKCSFKMYIPNKPAKYGIKKVMLCDSGTKYMVDAIPYLDRLEMPTITTNLRKDIQNQLQINNSTDSEKTHVQNQTGKGKICAVCPSSKRRMTNVVCAKCQKRLCGEHKIEVCDSCFI</sequence>
<protein>
    <submittedName>
        <fullName evidence="2">PiggyBac transposable element-derived protein 4</fullName>
    </submittedName>
</protein>
<dbReference type="PANTHER" id="PTHR46599:SF6">
    <property type="entry name" value="DUAL SPECIFICITY PHOSPHATASE 26"/>
    <property type="match status" value="1"/>
</dbReference>
<name>A0A4C1SLI5_EUMVA</name>
<comment type="caution">
    <text evidence="2">The sequence shown here is derived from an EMBL/GenBank/DDBJ whole genome shotgun (WGS) entry which is preliminary data.</text>
</comment>
<dbReference type="PANTHER" id="PTHR46599">
    <property type="entry name" value="PIGGYBAC TRANSPOSABLE ELEMENT-DERIVED PROTEIN 4"/>
    <property type="match status" value="1"/>
</dbReference>
<evidence type="ECO:0000259" key="1">
    <source>
        <dbReference type="Pfam" id="PF13843"/>
    </source>
</evidence>
<evidence type="ECO:0000313" key="2">
    <source>
        <dbReference type="EMBL" id="GBP02746.1"/>
    </source>
</evidence>
<gene>
    <name evidence="2" type="primary">PGBD4</name>
    <name evidence="2" type="ORF">EVAR_72853_1</name>
</gene>
<dbReference type="InterPro" id="IPR029526">
    <property type="entry name" value="PGBD"/>
</dbReference>
<organism evidence="2 3">
    <name type="scientific">Eumeta variegata</name>
    <name type="common">Bagworm moth</name>
    <name type="synonym">Eumeta japonica</name>
    <dbReference type="NCBI Taxonomy" id="151549"/>
    <lineage>
        <taxon>Eukaryota</taxon>
        <taxon>Metazoa</taxon>
        <taxon>Ecdysozoa</taxon>
        <taxon>Arthropoda</taxon>
        <taxon>Hexapoda</taxon>
        <taxon>Insecta</taxon>
        <taxon>Pterygota</taxon>
        <taxon>Neoptera</taxon>
        <taxon>Endopterygota</taxon>
        <taxon>Lepidoptera</taxon>
        <taxon>Glossata</taxon>
        <taxon>Ditrysia</taxon>
        <taxon>Tineoidea</taxon>
        <taxon>Psychidae</taxon>
        <taxon>Oiketicinae</taxon>
        <taxon>Eumeta</taxon>
    </lineage>
</organism>